<keyword evidence="8" id="KW-0378">Hydrolase</keyword>
<dbReference type="GO" id="GO:0009252">
    <property type="term" value="P:peptidoglycan biosynthetic process"/>
    <property type="evidence" value="ECO:0007669"/>
    <property type="project" value="UniProtKB-KW"/>
</dbReference>
<dbReference type="GO" id="GO:0071972">
    <property type="term" value="F:peptidoglycan L,D-transpeptidase activity"/>
    <property type="evidence" value="ECO:0007669"/>
    <property type="project" value="TreeGrafter"/>
</dbReference>
<dbReference type="Gene3D" id="3.40.710.10">
    <property type="entry name" value="DD-peptidase/beta-lactamase superfamily"/>
    <property type="match status" value="1"/>
</dbReference>
<evidence type="ECO:0000256" key="8">
    <source>
        <dbReference type="ARBA" id="ARBA00022801"/>
    </source>
</evidence>
<evidence type="ECO:0000256" key="14">
    <source>
        <dbReference type="SAM" id="Phobius"/>
    </source>
</evidence>
<evidence type="ECO:0000259" key="16">
    <source>
        <dbReference type="Pfam" id="PF03717"/>
    </source>
</evidence>
<dbReference type="Gene3D" id="3.90.1310.10">
    <property type="entry name" value="Penicillin-binding protein 2a (Domain 2)"/>
    <property type="match status" value="1"/>
</dbReference>
<accession>A0A7V5H3A3</accession>
<evidence type="ECO:0000256" key="2">
    <source>
        <dbReference type="ARBA" id="ARBA00004236"/>
    </source>
</evidence>
<dbReference type="Proteomes" id="UP000886111">
    <property type="component" value="Unassembled WGS sequence"/>
</dbReference>
<keyword evidence="9" id="KW-0133">Cell shape</keyword>
<keyword evidence="4" id="KW-0997">Cell inner membrane</keyword>
<dbReference type="GO" id="GO:0009002">
    <property type="term" value="F:serine-type D-Ala-D-Ala carboxypeptidase activity"/>
    <property type="evidence" value="ECO:0007669"/>
    <property type="project" value="InterPro"/>
</dbReference>
<evidence type="ECO:0000256" key="10">
    <source>
        <dbReference type="ARBA" id="ARBA00022984"/>
    </source>
</evidence>
<gene>
    <name evidence="17" type="primary">mrdA</name>
    <name evidence="17" type="ORF">ENL21_03785</name>
</gene>
<evidence type="ECO:0000256" key="1">
    <source>
        <dbReference type="ARBA" id="ARBA00004167"/>
    </source>
</evidence>
<dbReference type="GO" id="GO:0008360">
    <property type="term" value="P:regulation of cell shape"/>
    <property type="evidence" value="ECO:0007669"/>
    <property type="project" value="UniProtKB-KW"/>
</dbReference>
<feature type="domain" description="Penicillin-binding protein dimerisation" evidence="16">
    <location>
        <begin position="57"/>
        <end position="219"/>
    </location>
</feature>
<dbReference type="PANTHER" id="PTHR30627">
    <property type="entry name" value="PEPTIDOGLYCAN D,D-TRANSPEPTIDASE"/>
    <property type="match status" value="1"/>
</dbReference>
<feature type="transmembrane region" description="Helical" evidence="14">
    <location>
        <begin position="15"/>
        <end position="35"/>
    </location>
</feature>
<evidence type="ECO:0000256" key="11">
    <source>
        <dbReference type="ARBA" id="ARBA00022989"/>
    </source>
</evidence>
<organism evidence="17">
    <name type="scientific">Caldithrix abyssi</name>
    <dbReference type="NCBI Taxonomy" id="187145"/>
    <lineage>
        <taxon>Bacteria</taxon>
        <taxon>Pseudomonadati</taxon>
        <taxon>Calditrichota</taxon>
        <taxon>Calditrichia</taxon>
        <taxon>Calditrichales</taxon>
        <taxon>Calditrichaceae</taxon>
        <taxon>Caldithrix</taxon>
    </lineage>
</organism>
<keyword evidence="3" id="KW-1003">Cell membrane</keyword>
<evidence type="ECO:0000256" key="6">
    <source>
        <dbReference type="ARBA" id="ARBA00022670"/>
    </source>
</evidence>
<dbReference type="EMBL" id="DRTD01000277">
    <property type="protein sequence ID" value="HHE54877.1"/>
    <property type="molecule type" value="Genomic_DNA"/>
</dbReference>
<dbReference type="SUPFAM" id="SSF56519">
    <property type="entry name" value="Penicillin binding protein dimerisation domain"/>
    <property type="match status" value="1"/>
</dbReference>
<evidence type="ECO:0000256" key="13">
    <source>
        <dbReference type="ARBA" id="ARBA00023316"/>
    </source>
</evidence>
<dbReference type="GO" id="GO:0008658">
    <property type="term" value="F:penicillin binding"/>
    <property type="evidence" value="ECO:0007669"/>
    <property type="project" value="InterPro"/>
</dbReference>
<keyword evidence="11 14" id="KW-1133">Transmembrane helix</keyword>
<dbReference type="InterPro" id="IPR017790">
    <property type="entry name" value="Penicillin-binding_protein_2"/>
</dbReference>
<evidence type="ECO:0000256" key="5">
    <source>
        <dbReference type="ARBA" id="ARBA00022645"/>
    </source>
</evidence>
<reference evidence="17" key="1">
    <citation type="journal article" date="2020" name="mSystems">
        <title>Genome- and Community-Level Interaction Insights into Carbon Utilization and Element Cycling Functions of Hydrothermarchaeota in Hydrothermal Sediment.</title>
        <authorList>
            <person name="Zhou Z."/>
            <person name="Liu Y."/>
            <person name="Xu W."/>
            <person name="Pan J."/>
            <person name="Luo Z.H."/>
            <person name="Li M."/>
        </authorList>
    </citation>
    <scope>NUCLEOTIDE SEQUENCE [LARGE SCALE GENOMIC DNA]</scope>
    <source>
        <strain evidence="17">HyVt-76</strain>
    </source>
</reference>
<dbReference type="Pfam" id="PF00905">
    <property type="entry name" value="Transpeptidase"/>
    <property type="match status" value="1"/>
</dbReference>
<evidence type="ECO:0000313" key="17">
    <source>
        <dbReference type="EMBL" id="HHE54877.1"/>
    </source>
</evidence>
<keyword evidence="13" id="KW-0961">Cell wall biogenesis/degradation</keyword>
<evidence type="ECO:0000256" key="12">
    <source>
        <dbReference type="ARBA" id="ARBA00023136"/>
    </source>
</evidence>
<evidence type="ECO:0000256" key="3">
    <source>
        <dbReference type="ARBA" id="ARBA00022475"/>
    </source>
</evidence>
<keyword evidence="12 14" id="KW-0472">Membrane</keyword>
<dbReference type="Pfam" id="PF03717">
    <property type="entry name" value="PBP_dimer"/>
    <property type="match status" value="1"/>
</dbReference>
<evidence type="ECO:0000256" key="4">
    <source>
        <dbReference type="ARBA" id="ARBA00022519"/>
    </source>
</evidence>
<evidence type="ECO:0000259" key="15">
    <source>
        <dbReference type="Pfam" id="PF00905"/>
    </source>
</evidence>
<evidence type="ECO:0000256" key="9">
    <source>
        <dbReference type="ARBA" id="ARBA00022960"/>
    </source>
</evidence>
<sequence>MRYLNSSKQKSKRTFIYSLTLAFGFLILLAGFFNLQILHRQYYLDISIHNVIRQIKINPVRGLIRDKEGRILVDNRPAFSAALIKAHTSDSTIQTVAKYLNLDVKEIKKKLRRSPRFRPVIIRRDIDEQTRTLLEENQYFLPGFELILDFKRYYPPGINSPHIFGYIGEVNEKEQKLDPRYELGDMIGKAGLERYYDLELRGVKGIRYVRVDASGKILGDYDPELNVPAIHGSDLYLTLDYDLQKFAENLLADKRGALVAIDVRTGGILALVSKPDYDVRALSGKIDAEVWRSLIQDEAHPLYSRSIQSAYPPGSTYKIVAAIAALQEGIITPSWQAYCPGYFRLGRKIIRCWNPNGHGTLDLYGAIKNSCNVYFYQLGLKIGLETWSKYSKLLGFGQRTNIDLPNENAGLVPTVEYFNKIYGVNGWTKGNLANLAIGQGELLTTPLQIAQFAMILANRGIYHRPHLVDHLYNYQTHKTISFPTHSKVVSQVSGEVFDIVREGMHQVVNGGTGWLGKVPGIDMAGKTGTAQNPHGDPHAWFMAFAPYSHPEVAIAVIVENGGSGGGVAAPIARKFLEMYFYHKLIPRPVVKKDTLNVEQGINPLPIDSLAPIPILRVPERD</sequence>
<dbReference type="InterPro" id="IPR005311">
    <property type="entry name" value="PBP_dimer"/>
</dbReference>
<dbReference type="SUPFAM" id="SSF56601">
    <property type="entry name" value="beta-lactamase/transpeptidase-like"/>
    <property type="match status" value="1"/>
</dbReference>
<dbReference type="FunFam" id="3.40.710.10:FF:000024">
    <property type="entry name" value="Penicillin-binding protein 2"/>
    <property type="match status" value="1"/>
</dbReference>
<comment type="subcellular location">
    <subcellularLocation>
        <location evidence="2">Cell membrane</location>
    </subcellularLocation>
    <subcellularLocation>
        <location evidence="1">Membrane</location>
        <topology evidence="1">Single-pass membrane protein</topology>
    </subcellularLocation>
</comment>
<feature type="domain" description="Penicillin-binding protein transpeptidase" evidence="15">
    <location>
        <begin position="256"/>
        <end position="577"/>
    </location>
</feature>
<dbReference type="InterPro" id="IPR012338">
    <property type="entry name" value="Beta-lactam/transpept-like"/>
</dbReference>
<proteinExistence type="predicted"/>
<dbReference type="GO" id="GO:0005886">
    <property type="term" value="C:plasma membrane"/>
    <property type="evidence" value="ECO:0007669"/>
    <property type="project" value="UniProtKB-SubCell"/>
</dbReference>
<dbReference type="AlphaFoldDB" id="A0A7V5H3A3"/>
<keyword evidence="5" id="KW-0121">Carboxypeptidase</keyword>
<evidence type="ECO:0000256" key="7">
    <source>
        <dbReference type="ARBA" id="ARBA00022692"/>
    </source>
</evidence>
<dbReference type="InterPro" id="IPR050515">
    <property type="entry name" value="Beta-lactam/transpept"/>
</dbReference>
<comment type="caution">
    <text evidence="17">The sequence shown here is derived from an EMBL/GenBank/DDBJ whole genome shotgun (WGS) entry which is preliminary data.</text>
</comment>
<dbReference type="NCBIfam" id="TIGR03423">
    <property type="entry name" value="pbp2_mrdA"/>
    <property type="match status" value="1"/>
</dbReference>
<dbReference type="GO" id="GO:0071555">
    <property type="term" value="P:cell wall organization"/>
    <property type="evidence" value="ECO:0007669"/>
    <property type="project" value="UniProtKB-KW"/>
</dbReference>
<dbReference type="InterPro" id="IPR001460">
    <property type="entry name" value="PCN-bd_Tpept"/>
</dbReference>
<name>A0A7V5H3A3_CALAY</name>
<keyword evidence="7 14" id="KW-0812">Transmembrane</keyword>
<keyword evidence="6" id="KW-0645">Protease</keyword>
<protein>
    <submittedName>
        <fullName evidence="17">Penicillin-binding protein 2</fullName>
    </submittedName>
</protein>
<keyword evidence="10" id="KW-0573">Peptidoglycan synthesis</keyword>
<dbReference type="InterPro" id="IPR036138">
    <property type="entry name" value="PBP_dimer_sf"/>
</dbReference>
<dbReference type="PANTHER" id="PTHR30627:SF2">
    <property type="entry name" value="PEPTIDOGLYCAN D,D-TRANSPEPTIDASE MRDA"/>
    <property type="match status" value="1"/>
</dbReference>
<dbReference type="GO" id="GO:0006508">
    <property type="term" value="P:proteolysis"/>
    <property type="evidence" value="ECO:0007669"/>
    <property type="project" value="UniProtKB-KW"/>
</dbReference>